<gene>
    <name evidence="2" type="ORF">BDZ94DRAFT_1242486</name>
</gene>
<dbReference type="Proteomes" id="UP000807353">
    <property type="component" value="Unassembled WGS sequence"/>
</dbReference>
<keyword evidence="1" id="KW-0812">Transmembrane</keyword>
<feature type="transmembrane region" description="Helical" evidence="1">
    <location>
        <begin position="114"/>
        <end position="136"/>
    </location>
</feature>
<comment type="caution">
    <text evidence="2">The sequence shown here is derived from an EMBL/GenBank/DDBJ whole genome shotgun (WGS) entry which is preliminary data.</text>
</comment>
<feature type="transmembrane region" description="Helical" evidence="1">
    <location>
        <begin position="143"/>
        <end position="164"/>
    </location>
</feature>
<keyword evidence="1" id="KW-1133">Transmembrane helix</keyword>
<feature type="non-terminal residue" evidence="2">
    <location>
        <position position="1"/>
    </location>
</feature>
<evidence type="ECO:0000313" key="2">
    <source>
        <dbReference type="EMBL" id="KAF9469465.1"/>
    </source>
</evidence>
<feature type="transmembrane region" description="Helical" evidence="1">
    <location>
        <begin position="30"/>
        <end position="48"/>
    </location>
</feature>
<dbReference type="AlphaFoldDB" id="A0A9P6CPQ5"/>
<protein>
    <submittedName>
        <fullName evidence="2">Uncharacterized protein</fullName>
    </submittedName>
</protein>
<sequence length="254" mass="29289">MTPILWDPQDPSISIRVACYYFARASTFTFIYGISVLLFLQSITVYITRKQSTRSQHWMFLISTITFILGTINESTVILETVIFIRAAFSMDRNTSPLEKYQVALKLMAKPNTIYQLVSACEILFSDCIIVWRAFVLLQYRRWLVIVPSLLLLCTFATDILFFWKLSKYAEIGLNQWENTISSIMISLSLATNIIATMLIFHVYWMYRKEMTSALGVRRATQAERILSLLIESGVIFCLLQVQILLLKVTTNIS</sequence>
<name>A0A9P6CPQ5_9AGAR</name>
<evidence type="ECO:0000256" key="1">
    <source>
        <dbReference type="SAM" id="Phobius"/>
    </source>
</evidence>
<proteinExistence type="predicted"/>
<reference evidence="2" key="1">
    <citation type="submission" date="2020-11" db="EMBL/GenBank/DDBJ databases">
        <authorList>
            <consortium name="DOE Joint Genome Institute"/>
            <person name="Ahrendt S."/>
            <person name="Riley R."/>
            <person name="Andreopoulos W."/>
            <person name="Labutti K."/>
            <person name="Pangilinan J."/>
            <person name="Ruiz-Duenas F.J."/>
            <person name="Barrasa J.M."/>
            <person name="Sanchez-Garcia M."/>
            <person name="Camarero S."/>
            <person name="Miyauchi S."/>
            <person name="Serrano A."/>
            <person name="Linde D."/>
            <person name="Babiker R."/>
            <person name="Drula E."/>
            <person name="Ayuso-Fernandez I."/>
            <person name="Pacheco R."/>
            <person name="Padilla G."/>
            <person name="Ferreira P."/>
            <person name="Barriuso J."/>
            <person name="Kellner H."/>
            <person name="Castanera R."/>
            <person name="Alfaro M."/>
            <person name="Ramirez L."/>
            <person name="Pisabarro A.G."/>
            <person name="Kuo A."/>
            <person name="Tritt A."/>
            <person name="Lipzen A."/>
            <person name="He G."/>
            <person name="Yan M."/>
            <person name="Ng V."/>
            <person name="Cullen D."/>
            <person name="Martin F."/>
            <person name="Rosso M.-N."/>
            <person name="Henrissat B."/>
            <person name="Hibbett D."/>
            <person name="Martinez A.T."/>
            <person name="Grigoriev I.V."/>
        </authorList>
    </citation>
    <scope>NUCLEOTIDE SEQUENCE</scope>
    <source>
        <strain evidence="2">CBS 247.69</strain>
    </source>
</reference>
<dbReference type="EMBL" id="MU150229">
    <property type="protein sequence ID" value="KAF9469465.1"/>
    <property type="molecule type" value="Genomic_DNA"/>
</dbReference>
<keyword evidence="1" id="KW-0472">Membrane</keyword>
<dbReference type="OrthoDB" id="3016285at2759"/>
<evidence type="ECO:0000313" key="3">
    <source>
        <dbReference type="Proteomes" id="UP000807353"/>
    </source>
</evidence>
<keyword evidence="3" id="KW-1185">Reference proteome</keyword>
<organism evidence="2 3">
    <name type="scientific">Collybia nuda</name>
    <dbReference type="NCBI Taxonomy" id="64659"/>
    <lineage>
        <taxon>Eukaryota</taxon>
        <taxon>Fungi</taxon>
        <taxon>Dikarya</taxon>
        <taxon>Basidiomycota</taxon>
        <taxon>Agaricomycotina</taxon>
        <taxon>Agaricomycetes</taxon>
        <taxon>Agaricomycetidae</taxon>
        <taxon>Agaricales</taxon>
        <taxon>Tricholomatineae</taxon>
        <taxon>Clitocybaceae</taxon>
        <taxon>Collybia</taxon>
    </lineage>
</organism>
<accession>A0A9P6CPQ5</accession>
<feature type="transmembrane region" description="Helical" evidence="1">
    <location>
        <begin position="226"/>
        <end position="246"/>
    </location>
</feature>
<feature type="transmembrane region" description="Helical" evidence="1">
    <location>
        <begin position="184"/>
        <end position="205"/>
    </location>
</feature>
<feature type="transmembrane region" description="Helical" evidence="1">
    <location>
        <begin position="60"/>
        <end position="89"/>
    </location>
</feature>